<dbReference type="InterPro" id="IPR018389">
    <property type="entry name" value="DctP_fam"/>
</dbReference>
<evidence type="ECO:0000313" key="3">
    <source>
        <dbReference type="EMBL" id="TWI74358.1"/>
    </source>
</evidence>
<feature type="signal peptide" evidence="2">
    <location>
        <begin position="1"/>
        <end position="25"/>
    </location>
</feature>
<dbReference type="GO" id="GO:0055085">
    <property type="term" value="P:transmembrane transport"/>
    <property type="evidence" value="ECO:0007669"/>
    <property type="project" value="InterPro"/>
</dbReference>
<accession>A0A562RZH5</accession>
<dbReference type="PANTHER" id="PTHR33376">
    <property type="match status" value="1"/>
</dbReference>
<dbReference type="Gene3D" id="3.40.190.170">
    <property type="entry name" value="Bacterial extracellular solute-binding protein, family 7"/>
    <property type="match status" value="1"/>
</dbReference>
<dbReference type="CDD" id="cd13603">
    <property type="entry name" value="PBP2_TRAP_Siap_TeaA_like"/>
    <property type="match status" value="1"/>
</dbReference>
<dbReference type="OrthoDB" id="5401313at2"/>
<dbReference type="PANTHER" id="PTHR33376:SF4">
    <property type="entry name" value="SIALIC ACID-BINDING PERIPLASMIC PROTEIN SIAP"/>
    <property type="match status" value="1"/>
</dbReference>
<keyword evidence="4" id="KW-1185">Reference proteome</keyword>
<dbReference type="AlphaFoldDB" id="A0A562RZH5"/>
<sequence length="356" mass="40065">MPRILKGILTAVAMLSMGHAASANSALDAFNPDFDPSGAPFRCIVSNVSHPVIKGVSAGFVLRDRIWEKSGGQIYVDFKPLSMLGGEVEVLNLLQMGAIQGMGVSSVAATNLGPRFGVVNLPFLVDSFEKLDQFVNSGPLFDHFLKAMEHQGITGLDITAYGTYGWASVEPITTLAEARNARFRIAEAAVNQLIYREWGLRPVVMPWPDVPVALRQGVINALDHTPTVCNITRKFEVANHFTEVGYAQGLFIWIFNTAWLNSLPEDLRKLFEETVKEVASEIRKEAESQENEQIRRAKDAGIKFHRLPEKDMAEMRSRSVKVHDRYKREINRLYRHDDYRPADYLLEVQRYLEFAP</sequence>
<dbReference type="Pfam" id="PF03480">
    <property type="entry name" value="DctP"/>
    <property type="match status" value="1"/>
</dbReference>
<gene>
    <name evidence="3" type="ORF">LZ24_00961</name>
</gene>
<dbReference type="InterPro" id="IPR038404">
    <property type="entry name" value="TRAP_DctP_sf"/>
</dbReference>
<dbReference type="RefSeq" id="WP_144682879.1">
    <property type="nucleotide sequence ID" value="NZ_VLLC01000005.1"/>
</dbReference>
<feature type="chain" id="PRO_5021945818" evidence="2">
    <location>
        <begin position="26"/>
        <end position="356"/>
    </location>
</feature>
<dbReference type="EMBL" id="VLLC01000005">
    <property type="protein sequence ID" value="TWI74358.1"/>
    <property type="molecule type" value="Genomic_DNA"/>
</dbReference>
<keyword evidence="1 2" id="KW-0732">Signal</keyword>
<comment type="caution">
    <text evidence="3">The sequence shown here is derived from an EMBL/GenBank/DDBJ whole genome shotgun (WGS) entry which is preliminary data.</text>
</comment>
<protein>
    <submittedName>
        <fullName evidence="3">TRAP-type C4-dicarboxylate transport system substrate-binding protein</fullName>
    </submittedName>
</protein>
<reference evidence="3 4" key="1">
    <citation type="submission" date="2019-07" db="EMBL/GenBank/DDBJ databases">
        <title>Genome sequencing of 100 strains of the haloalkaliphilic chemolithoautotrophic sulfur-oxidizing bacterium Thioalkalivibrio.</title>
        <authorList>
            <person name="Muyzer G."/>
        </authorList>
    </citation>
    <scope>NUCLEOTIDE SEQUENCE [LARGE SCALE GENOMIC DNA]</scope>
    <source>
        <strain evidence="3 4">ASO4-4</strain>
    </source>
</reference>
<evidence type="ECO:0000313" key="4">
    <source>
        <dbReference type="Proteomes" id="UP000318307"/>
    </source>
</evidence>
<proteinExistence type="predicted"/>
<dbReference type="NCBIfam" id="NF037995">
    <property type="entry name" value="TRAP_S1"/>
    <property type="match status" value="1"/>
</dbReference>
<evidence type="ECO:0000256" key="2">
    <source>
        <dbReference type="SAM" id="SignalP"/>
    </source>
</evidence>
<organism evidence="3 4">
    <name type="scientific">Desulfobotulus alkaliphilus</name>
    <dbReference type="NCBI Taxonomy" id="622671"/>
    <lineage>
        <taxon>Bacteria</taxon>
        <taxon>Pseudomonadati</taxon>
        <taxon>Thermodesulfobacteriota</taxon>
        <taxon>Desulfobacteria</taxon>
        <taxon>Desulfobacterales</taxon>
        <taxon>Desulfobacteraceae</taxon>
        <taxon>Desulfobotulus</taxon>
    </lineage>
</organism>
<name>A0A562RZH5_9BACT</name>
<evidence type="ECO:0000256" key="1">
    <source>
        <dbReference type="ARBA" id="ARBA00022729"/>
    </source>
</evidence>
<dbReference type="Proteomes" id="UP000318307">
    <property type="component" value="Unassembled WGS sequence"/>
</dbReference>